<accession>A0ABR6KNL8</accession>
<evidence type="ECO:0000256" key="1">
    <source>
        <dbReference type="SAM" id="SignalP"/>
    </source>
</evidence>
<dbReference type="InterPro" id="IPR045748">
    <property type="entry name" value="DcaP"/>
</dbReference>
<reference evidence="2 3" key="1">
    <citation type="submission" date="2020-08" db="EMBL/GenBank/DDBJ databases">
        <title>Genomic Encyclopedia of Type Strains, Phase IV (KMG-IV): sequencing the most valuable type-strain genomes for metagenomic binning, comparative biology and taxonomic classification.</title>
        <authorList>
            <person name="Goeker M."/>
        </authorList>
    </citation>
    <scope>NUCLEOTIDE SEQUENCE [LARGE SCALE GENOMIC DNA]</scope>
    <source>
        <strain evidence="2 3">DSM 102983</strain>
    </source>
</reference>
<evidence type="ECO:0000313" key="3">
    <source>
        <dbReference type="Proteomes" id="UP000533637"/>
    </source>
</evidence>
<organism evidence="2 3">
    <name type="scientific">Parabacteroides faecis</name>
    <dbReference type="NCBI Taxonomy" id="1217282"/>
    <lineage>
        <taxon>Bacteria</taxon>
        <taxon>Pseudomonadati</taxon>
        <taxon>Bacteroidota</taxon>
        <taxon>Bacteroidia</taxon>
        <taxon>Bacteroidales</taxon>
        <taxon>Tannerellaceae</taxon>
        <taxon>Parabacteroides</taxon>
    </lineage>
</organism>
<protein>
    <recommendedName>
        <fullName evidence="4">Outer membrane protein</fullName>
    </recommendedName>
</protein>
<sequence length="409" mass="45659">MRTKLGMFLLAGLLMATSGYAQKKNFSYKFYGQVRGDLFYNSRANSEIVDGLFHLYPKDVDPDADGNDLNATANGSFYLLYSRLGIDVAGPSVGKAKTTAKLEVDFRGSGSNFAMIRVRHAYVNLDWGKSAVLIGQTWHPLFGDIFPQMLNLSTGAPFQPFSRNPMLRYRYTDQGWSLTGAAIWQLQYLSTGPNGKSEEYIKNGCVPEFYFGADYKKDNWMAGVGADILSIAPRVKSTVGDNVYKVKERVTSVSFEAHARYTDENWKISAKTLLGSNLAHLCMLGGYGVSSIDKRTGEQEYTPYRHSMTWLNVVYGKKWQPGLFVGYLKNLGAGKDIVGPTYGVGLEVDQVFTTNLQMSYVLPHWKLGVEYSPSLAWYGDKDKMQADGRIHSTHSVTNHRVLGVLIYSF</sequence>
<dbReference type="Pfam" id="PF19577">
    <property type="entry name" value="DcaP"/>
    <property type="match status" value="1"/>
</dbReference>
<keyword evidence="1" id="KW-0732">Signal</keyword>
<dbReference type="SUPFAM" id="SSF56935">
    <property type="entry name" value="Porins"/>
    <property type="match status" value="1"/>
</dbReference>
<proteinExistence type="predicted"/>
<keyword evidence="3" id="KW-1185">Reference proteome</keyword>
<evidence type="ECO:0008006" key="4">
    <source>
        <dbReference type="Google" id="ProtNLM"/>
    </source>
</evidence>
<gene>
    <name evidence="2" type="ORF">GGQ57_003016</name>
</gene>
<comment type="caution">
    <text evidence="2">The sequence shown here is derived from an EMBL/GenBank/DDBJ whole genome shotgun (WGS) entry which is preliminary data.</text>
</comment>
<dbReference type="Proteomes" id="UP000533637">
    <property type="component" value="Unassembled WGS sequence"/>
</dbReference>
<feature type="signal peptide" evidence="1">
    <location>
        <begin position="1"/>
        <end position="23"/>
    </location>
</feature>
<feature type="chain" id="PRO_5047209121" description="Outer membrane protein" evidence="1">
    <location>
        <begin position="24"/>
        <end position="409"/>
    </location>
</feature>
<name>A0ABR6KNL8_9BACT</name>
<dbReference type="EMBL" id="JACHOC010000005">
    <property type="protein sequence ID" value="MBB4623107.1"/>
    <property type="molecule type" value="Genomic_DNA"/>
</dbReference>
<evidence type="ECO:0000313" key="2">
    <source>
        <dbReference type="EMBL" id="MBB4623107.1"/>
    </source>
</evidence>
<dbReference type="RefSeq" id="WP_122375147.1">
    <property type="nucleotide sequence ID" value="NZ_BMPB01000024.1"/>
</dbReference>